<keyword evidence="12 16" id="KW-0472">Membrane</keyword>
<dbReference type="GO" id="GO:0006508">
    <property type="term" value="P:proteolysis"/>
    <property type="evidence" value="ECO:0007669"/>
    <property type="project" value="UniProtKB-KW"/>
</dbReference>
<evidence type="ECO:0000256" key="6">
    <source>
        <dbReference type="ARBA" id="ARBA00022670"/>
    </source>
</evidence>
<dbReference type="SUPFAM" id="SSF56601">
    <property type="entry name" value="beta-lactamase/transpeptidase-like"/>
    <property type="match status" value="1"/>
</dbReference>
<evidence type="ECO:0000259" key="18">
    <source>
        <dbReference type="Pfam" id="PF03717"/>
    </source>
</evidence>
<dbReference type="EC" id="3.4.16.4" evidence="16"/>
<keyword evidence="7 16" id="KW-0812">Transmembrane</keyword>
<gene>
    <name evidence="16" type="primary">ftsI</name>
    <name evidence="19" type="ORF">I8J32_001005</name>
</gene>
<dbReference type="PANTHER" id="PTHR30627:SF1">
    <property type="entry name" value="PEPTIDOGLYCAN D,D-TRANSPEPTIDASE FTSI"/>
    <property type="match status" value="1"/>
</dbReference>
<evidence type="ECO:0000256" key="11">
    <source>
        <dbReference type="ARBA" id="ARBA00022989"/>
    </source>
</evidence>
<feature type="transmembrane region" description="Helical" evidence="16">
    <location>
        <begin position="46"/>
        <end position="65"/>
    </location>
</feature>
<evidence type="ECO:0000256" key="4">
    <source>
        <dbReference type="ARBA" id="ARBA00022618"/>
    </source>
</evidence>
<dbReference type="InterPro" id="IPR036138">
    <property type="entry name" value="PBP_dimer_sf"/>
</dbReference>
<dbReference type="GO" id="GO:0000917">
    <property type="term" value="P:division septum assembly"/>
    <property type="evidence" value="ECO:0007669"/>
    <property type="project" value="UniProtKB-KW"/>
</dbReference>
<evidence type="ECO:0000313" key="20">
    <source>
        <dbReference type="Proteomes" id="UP000639274"/>
    </source>
</evidence>
<protein>
    <recommendedName>
        <fullName evidence="16">Peptidoglycan D,D-transpeptidase FtsI</fullName>
        <ecNumber evidence="16">3.4.16.4</ecNumber>
    </recommendedName>
    <alternativeName>
        <fullName evidence="16">Penicillin-binding protein 3</fullName>
        <shortName evidence="16">PBP-3</shortName>
    </alternativeName>
</protein>
<dbReference type="PANTHER" id="PTHR30627">
    <property type="entry name" value="PEPTIDOGLYCAN D,D-TRANSPEPTIDASE"/>
    <property type="match status" value="1"/>
</dbReference>
<keyword evidence="20" id="KW-1185">Reference proteome</keyword>
<dbReference type="GO" id="GO:0008658">
    <property type="term" value="F:penicillin binding"/>
    <property type="evidence" value="ECO:0007669"/>
    <property type="project" value="InterPro"/>
</dbReference>
<dbReference type="Gene3D" id="3.90.1310.10">
    <property type="entry name" value="Penicillin-binding protein 2a (Domain 2)"/>
    <property type="match status" value="1"/>
</dbReference>
<proteinExistence type="inferred from homology"/>
<dbReference type="InterPro" id="IPR012338">
    <property type="entry name" value="Beta-lactam/transpept-like"/>
</dbReference>
<evidence type="ECO:0000256" key="12">
    <source>
        <dbReference type="ARBA" id="ARBA00023136"/>
    </source>
</evidence>
<comment type="subcellular location">
    <subcellularLocation>
        <location evidence="16">Cell inner membrane</location>
        <topology evidence="16">Single-pass membrane protein</topology>
    </subcellularLocation>
    <subcellularLocation>
        <location evidence="1">Membrane</location>
    </subcellularLocation>
</comment>
<evidence type="ECO:0000256" key="8">
    <source>
        <dbReference type="ARBA" id="ARBA00022801"/>
    </source>
</evidence>
<evidence type="ECO:0000256" key="13">
    <source>
        <dbReference type="ARBA" id="ARBA00023210"/>
    </source>
</evidence>
<dbReference type="InterPro" id="IPR037532">
    <property type="entry name" value="FtsI_transpept"/>
</dbReference>
<dbReference type="InterPro" id="IPR005311">
    <property type="entry name" value="PBP_dimer"/>
</dbReference>
<dbReference type="GO" id="GO:0005886">
    <property type="term" value="C:plasma membrane"/>
    <property type="evidence" value="ECO:0007669"/>
    <property type="project" value="UniProtKB-SubCell"/>
</dbReference>
<keyword evidence="11 16" id="KW-1133">Transmembrane helix</keyword>
<dbReference type="GO" id="GO:0071555">
    <property type="term" value="P:cell wall organization"/>
    <property type="evidence" value="ECO:0007669"/>
    <property type="project" value="UniProtKB-KW"/>
</dbReference>
<evidence type="ECO:0000259" key="17">
    <source>
        <dbReference type="Pfam" id="PF00905"/>
    </source>
</evidence>
<keyword evidence="4 16" id="KW-0132">Cell division</keyword>
<dbReference type="GO" id="GO:0009252">
    <property type="term" value="P:peptidoglycan biosynthetic process"/>
    <property type="evidence" value="ECO:0007669"/>
    <property type="project" value="UniProtKB-UniRule"/>
</dbReference>
<keyword evidence="15 16" id="KW-0961">Cell wall biogenesis/degradation</keyword>
<dbReference type="SUPFAM" id="SSF56519">
    <property type="entry name" value="Penicillin binding protein dimerisation domain"/>
    <property type="match status" value="1"/>
</dbReference>
<dbReference type="Gene3D" id="3.40.710.10">
    <property type="entry name" value="DD-peptidase/beta-lactamase superfamily"/>
    <property type="match status" value="1"/>
</dbReference>
<keyword evidence="13 16" id="KW-0717">Septation</keyword>
<sequence>MSRQDRNRQQLVGRVADALRARIQAKPVAGPGRVRRRTGLDLRRRLMIVCGALGLCSLALVVRALDVQVIHNDFYLQQGQARSLRELPIPTSRGMITDRNGEPLAVSTPVESVWGNPKELLKNPARIPQLATALGVPPDVLERKLSQRSTKEFLYLKRRVSPEQARRILALDIPGVFSQREFRRFYPQGEVMAHVLGFTNVDDRGQEGLELSFDHVLAGKPGAKRVIRDGQGRIVESVDLIRAAQPGQDLTLTIDRRIQFLAHRELRNMLLKSGASSGSAVVMDVATGEVLAMVNLPSFNPNAVDMGNAEAHRNRAVTDVFEPGSTMKPITVAAALNAHLVTPDTRIDVSPGYMKLGRYTIRDHNNYGVQTVTGLITKSSNIGAAKLVARMDDQYYYDFVKNFGYGSKPGSGFPGESSGVLAPPARWSGTTKGTMSYGYGLSATPLQIARVYAALGNGGRLITPTFVKGTPPQSRQALDPAVAQDVMRMMQTVTEPGGTATQAAILGYHVAGKTGTARKFSENGGYTRRYLSFFAGVVPVKNPRFSMVVVVNDPDPSKGYFGGLVSAPVFKSVMDGALRLMDVPPDDIDTWMAAQAKAQHASELRGEDGPVLPDASAASAPLAPAAATATAGAVAAPLPAPVQGGLR</sequence>
<name>A0A975AS52_9GAMM</name>
<dbReference type="Proteomes" id="UP000639274">
    <property type="component" value="Chromosome"/>
</dbReference>
<feature type="domain" description="Penicillin-binding protein transpeptidase" evidence="17">
    <location>
        <begin position="278"/>
        <end position="575"/>
    </location>
</feature>
<accession>A0A975AS52</accession>
<keyword evidence="6 16" id="KW-0645">Protease</keyword>
<evidence type="ECO:0000256" key="9">
    <source>
        <dbReference type="ARBA" id="ARBA00022960"/>
    </source>
</evidence>
<feature type="active site" description="Acyl-ester intermediate" evidence="16">
    <location>
        <position position="325"/>
    </location>
</feature>
<dbReference type="HAMAP" id="MF_02080">
    <property type="entry name" value="FtsI_transpept"/>
    <property type="match status" value="1"/>
</dbReference>
<keyword evidence="10 16" id="KW-0573">Peptidoglycan synthesis</keyword>
<dbReference type="KEGG" id="lsf:I8J32_001005"/>
<feature type="domain" description="Penicillin-binding protein dimerisation" evidence="18">
    <location>
        <begin position="89"/>
        <end position="237"/>
    </location>
</feature>
<dbReference type="GO" id="GO:0008360">
    <property type="term" value="P:regulation of cell shape"/>
    <property type="evidence" value="ECO:0007669"/>
    <property type="project" value="UniProtKB-KW"/>
</dbReference>
<organism evidence="19 20">
    <name type="scientific">Agrilutibacter solisilvae</name>
    <dbReference type="NCBI Taxonomy" id="2763317"/>
    <lineage>
        <taxon>Bacteria</taxon>
        <taxon>Pseudomonadati</taxon>
        <taxon>Pseudomonadota</taxon>
        <taxon>Gammaproteobacteria</taxon>
        <taxon>Lysobacterales</taxon>
        <taxon>Lysobacteraceae</taxon>
        <taxon>Agrilutibacter</taxon>
    </lineage>
</organism>
<dbReference type="Pfam" id="PF03717">
    <property type="entry name" value="PBP_dimer"/>
    <property type="match status" value="1"/>
</dbReference>
<dbReference type="GO" id="GO:0008955">
    <property type="term" value="F:peptidoglycan glycosyltransferase activity"/>
    <property type="evidence" value="ECO:0007669"/>
    <property type="project" value="InterPro"/>
</dbReference>
<evidence type="ECO:0000256" key="5">
    <source>
        <dbReference type="ARBA" id="ARBA00022645"/>
    </source>
</evidence>
<evidence type="ECO:0000256" key="16">
    <source>
        <dbReference type="HAMAP-Rule" id="MF_02080"/>
    </source>
</evidence>
<comment type="function">
    <text evidence="16">Catalyzes cross-linking of the peptidoglycan cell wall at the division septum.</text>
</comment>
<evidence type="ECO:0000256" key="7">
    <source>
        <dbReference type="ARBA" id="ARBA00022692"/>
    </source>
</evidence>
<dbReference type="GO" id="GO:0009002">
    <property type="term" value="F:serine-type D-Ala-D-Ala carboxypeptidase activity"/>
    <property type="evidence" value="ECO:0007669"/>
    <property type="project" value="UniProtKB-UniRule"/>
</dbReference>
<evidence type="ECO:0000256" key="1">
    <source>
        <dbReference type="ARBA" id="ARBA00004370"/>
    </source>
</evidence>
<evidence type="ECO:0000256" key="14">
    <source>
        <dbReference type="ARBA" id="ARBA00023306"/>
    </source>
</evidence>
<keyword evidence="3 16" id="KW-0997">Cell inner membrane</keyword>
<dbReference type="InterPro" id="IPR001460">
    <property type="entry name" value="PCN-bd_Tpept"/>
</dbReference>
<keyword evidence="9 16" id="KW-0133">Cell shape</keyword>
<keyword evidence="8 16" id="KW-0378">Hydrolase</keyword>
<dbReference type="InterPro" id="IPR050515">
    <property type="entry name" value="Beta-lactam/transpept"/>
</dbReference>
<evidence type="ECO:0000313" key="19">
    <source>
        <dbReference type="EMBL" id="QSX78559.1"/>
    </source>
</evidence>
<comment type="catalytic activity">
    <reaction evidence="16">
        <text>Preferential cleavage: (Ac)2-L-Lys-D-Ala-|-D-Ala. Also transpeptidation of peptidyl-alanyl moieties that are N-acyl substituents of D-alanine.</text>
        <dbReference type="EC" id="3.4.16.4"/>
    </reaction>
</comment>
<comment type="similarity">
    <text evidence="16">Belongs to the transpeptidase family. FtsI subfamily.</text>
</comment>
<dbReference type="Pfam" id="PF00905">
    <property type="entry name" value="Transpeptidase"/>
    <property type="match status" value="1"/>
</dbReference>
<evidence type="ECO:0000256" key="15">
    <source>
        <dbReference type="ARBA" id="ARBA00023316"/>
    </source>
</evidence>
<dbReference type="GO" id="GO:0043093">
    <property type="term" value="P:FtsZ-dependent cytokinesis"/>
    <property type="evidence" value="ECO:0007669"/>
    <property type="project" value="UniProtKB-UniRule"/>
</dbReference>
<dbReference type="Gene3D" id="3.30.450.330">
    <property type="match status" value="1"/>
</dbReference>
<comment type="pathway">
    <text evidence="16">Cell wall biogenesis; peptidoglycan biosynthesis.</text>
</comment>
<dbReference type="EMBL" id="CP071518">
    <property type="protein sequence ID" value="QSX78559.1"/>
    <property type="molecule type" value="Genomic_DNA"/>
</dbReference>
<evidence type="ECO:0000256" key="2">
    <source>
        <dbReference type="ARBA" id="ARBA00022475"/>
    </source>
</evidence>
<evidence type="ECO:0000256" key="3">
    <source>
        <dbReference type="ARBA" id="ARBA00022519"/>
    </source>
</evidence>
<evidence type="ECO:0000256" key="10">
    <source>
        <dbReference type="ARBA" id="ARBA00022984"/>
    </source>
</evidence>
<keyword evidence="2 16" id="KW-1003">Cell membrane</keyword>
<keyword evidence="14 16" id="KW-0131">Cell cycle</keyword>
<dbReference type="AlphaFoldDB" id="A0A975AS52"/>
<keyword evidence="5 16" id="KW-0121">Carboxypeptidase</keyword>
<reference evidence="19 20" key="1">
    <citation type="submission" date="2021-03" db="EMBL/GenBank/DDBJ databases">
        <title>Lysobacter sp. nov. isolated from soil of gangwondo yeongwol, south Korea.</title>
        <authorList>
            <person name="Kim K.R."/>
            <person name="Kim K.H."/>
            <person name="Jeon C.O."/>
        </authorList>
    </citation>
    <scope>NUCLEOTIDE SEQUENCE [LARGE SCALE GENOMIC DNA]</scope>
    <source>
        <strain evidence="19 20">R19</strain>
    </source>
</reference>